<protein>
    <submittedName>
        <fullName evidence="1">Uncharacterized protein</fullName>
    </submittedName>
</protein>
<organism evidence="1 2">
    <name type="scientific">Rangifer tarandus platyrhynchus</name>
    <name type="common">Svalbard reindeer</name>
    <dbReference type="NCBI Taxonomy" id="3082113"/>
    <lineage>
        <taxon>Eukaryota</taxon>
        <taxon>Metazoa</taxon>
        <taxon>Chordata</taxon>
        <taxon>Craniata</taxon>
        <taxon>Vertebrata</taxon>
        <taxon>Euteleostomi</taxon>
        <taxon>Mammalia</taxon>
        <taxon>Eutheria</taxon>
        <taxon>Laurasiatheria</taxon>
        <taxon>Artiodactyla</taxon>
        <taxon>Ruminantia</taxon>
        <taxon>Pecora</taxon>
        <taxon>Cervidae</taxon>
        <taxon>Odocoileinae</taxon>
        <taxon>Rangifer</taxon>
    </lineage>
</organism>
<evidence type="ECO:0000313" key="1">
    <source>
        <dbReference type="EMBL" id="CAI9712084.1"/>
    </source>
</evidence>
<dbReference type="EMBL" id="OX596091">
    <property type="protein sequence ID" value="CAI9712084.1"/>
    <property type="molecule type" value="Genomic_DNA"/>
</dbReference>
<reference evidence="1" key="1">
    <citation type="submission" date="2023-05" db="EMBL/GenBank/DDBJ databases">
        <authorList>
            <consortium name="ELIXIR-Norway"/>
        </authorList>
    </citation>
    <scope>NUCLEOTIDE SEQUENCE</scope>
</reference>
<name>A0ACB0FGH1_RANTA</name>
<evidence type="ECO:0000313" key="2">
    <source>
        <dbReference type="Proteomes" id="UP001162501"/>
    </source>
</evidence>
<sequence length="264" mass="28609">MTLPPRKRGSGGGLGAKGTGPGPRAEGEAVGARVAEPDRRVAEPDRRVAEPDRRVAEPDRRVAEPDRRVAEPDRRVAEPDRRVAEPDRRVAEPDCFLPGLRPPLGSCDYPRPNAGLGSSQQNKVNITDERARYFQLRFMRQSQNRLTGGGLGGGCCLGKAGAAGALGRTHAAEARSAIRYNAADGYLSLNARYYRLEGVTPEQAGLLTQGDWCPDEKGARCREGPCAGRGRDWAEDPEGCPQHRKLQGAPLRARGEQGPAERRF</sequence>
<proteinExistence type="predicted"/>
<gene>
    <name evidence="1" type="ORF">MRATA1EN3_LOCUS23297</name>
</gene>
<dbReference type="Proteomes" id="UP001162501">
    <property type="component" value="Chromosome 7"/>
</dbReference>
<accession>A0ACB0FGH1</accession>